<name>A0A5J5M1C3_MICAE</name>
<reference evidence="2" key="1">
    <citation type="submission" date="2019-04" db="EMBL/GenBank/DDBJ databases">
        <title>Microviridin 1777: A Toxic Chymotrypsin Inhibitor Discovered by a Metabologenomic Approach.</title>
        <authorList>
            <person name="Sieber S."/>
            <person name="Grendelmeier S.M."/>
            <person name="Harris L.A."/>
            <person name="Mitchell D.A."/>
            <person name="Gademann K."/>
        </authorList>
    </citation>
    <scope>NUCLEOTIDE SEQUENCE [LARGE SCALE GENOMIC DNA]</scope>
    <source>
        <strain evidence="2">EAWAG127a</strain>
    </source>
</reference>
<proteinExistence type="predicted"/>
<dbReference type="Proteomes" id="UP000325636">
    <property type="component" value="Unassembled WGS sequence"/>
</dbReference>
<evidence type="ECO:0000313" key="2">
    <source>
        <dbReference type="Proteomes" id="UP000325636"/>
    </source>
</evidence>
<accession>A0A5J5M1C3</accession>
<comment type="caution">
    <text evidence="1">The sequence shown here is derived from an EMBL/GenBank/DDBJ whole genome shotgun (WGS) entry which is preliminary data.</text>
</comment>
<dbReference type="EMBL" id="SRLN01000011">
    <property type="protein sequence ID" value="KAB0243735.1"/>
    <property type="molecule type" value="Genomic_DNA"/>
</dbReference>
<sequence length="91" mass="10215">MITLQVKLPATVREAIVDRAEKRGENASMIAREILKNSVTGSQKQPPLASQAMERFNKFIHIMSNHSIYVDLTSSKSPKNPVFPIISLYCQ</sequence>
<gene>
    <name evidence="1" type="ORF">EZJ55_00675</name>
</gene>
<protein>
    <submittedName>
        <fullName evidence="1">Uncharacterized protein</fullName>
    </submittedName>
</protein>
<evidence type="ECO:0000313" key="1">
    <source>
        <dbReference type="EMBL" id="KAB0243735.1"/>
    </source>
</evidence>
<organism evidence="1 2">
    <name type="scientific">Microcystis aeruginosa EAWAG127a</name>
    <dbReference type="NCBI Taxonomy" id="2529855"/>
    <lineage>
        <taxon>Bacteria</taxon>
        <taxon>Bacillati</taxon>
        <taxon>Cyanobacteriota</taxon>
        <taxon>Cyanophyceae</taxon>
        <taxon>Oscillatoriophycideae</taxon>
        <taxon>Chroococcales</taxon>
        <taxon>Microcystaceae</taxon>
        <taxon>Microcystis</taxon>
    </lineage>
</organism>
<dbReference type="RefSeq" id="WP_150975038.1">
    <property type="nucleotide sequence ID" value="NZ_SRLN01000011.1"/>
</dbReference>
<dbReference type="AlphaFoldDB" id="A0A5J5M1C3"/>